<dbReference type="AlphaFoldDB" id="A0AB73T939"/>
<keyword evidence="2" id="KW-1133">Transmembrane helix</keyword>
<proteinExistence type="predicted"/>
<evidence type="ECO:0000313" key="4">
    <source>
        <dbReference type="EMBL" id="PWJ78322.1"/>
    </source>
</evidence>
<evidence type="ECO:0000256" key="1">
    <source>
        <dbReference type="SAM" id="MobiDB-lite"/>
    </source>
</evidence>
<keyword evidence="2" id="KW-0472">Membrane</keyword>
<dbReference type="RefSeq" id="WP_257497520.1">
    <property type="nucleotide sequence ID" value="NZ_JANKBI010000005.1"/>
</dbReference>
<feature type="region of interest" description="Disordered" evidence="1">
    <location>
        <begin position="83"/>
        <end position="135"/>
    </location>
</feature>
<protein>
    <submittedName>
        <fullName evidence="4">Zinc ribbon protein</fullName>
    </submittedName>
</protein>
<gene>
    <name evidence="4" type="ORF">C7383_102460</name>
</gene>
<name>A0AB73T939_9FIRM</name>
<feature type="domain" description="Zinc-ribbon" evidence="3">
    <location>
        <begin position="2"/>
        <end position="24"/>
    </location>
</feature>
<keyword evidence="2" id="KW-0812">Transmembrane</keyword>
<dbReference type="Proteomes" id="UP000245412">
    <property type="component" value="Unassembled WGS sequence"/>
</dbReference>
<organism evidence="4 5">
    <name type="scientific">Murimonas intestini</name>
    <dbReference type="NCBI Taxonomy" id="1337051"/>
    <lineage>
        <taxon>Bacteria</taxon>
        <taxon>Bacillati</taxon>
        <taxon>Bacillota</taxon>
        <taxon>Clostridia</taxon>
        <taxon>Lachnospirales</taxon>
        <taxon>Lachnospiraceae</taxon>
        <taxon>Murimonas</taxon>
    </lineage>
</organism>
<reference evidence="4 5" key="1">
    <citation type="submission" date="2018-05" db="EMBL/GenBank/DDBJ databases">
        <authorList>
            <person name="Goeker M."/>
            <person name="Huntemann M."/>
            <person name="Clum A."/>
            <person name="Pillay M."/>
            <person name="Palaniappan K."/>
            <person name="Varghese N."/>
            <person name="Mikhailova N."/>
            <person name="Stamatis D."/>
            <person name="Reddy T."/>
            <person name="Daum C."/>
            <person name="Shapiro N."/>
            <person name="Ivanova N."/>
            <person name="Kyrpides N."/>
            <person name="Woyke T."/>
        </authorList>
    </citation>
    <scope>NUCLEOTIDE SEQUENCE [LARGE SCALE GENOMIC DNA]</scope>
    <source>
        <strain evidence="4 5">DSM 26524</strain>
    </source>
</reference>
<evidence type="ECO:0000259" key="3">
    <source>
        <dbReference type="Pfam" id="PF13240"/>
    </source>
</evidence>
<dbReference type="InterPro" id="IPR026870">
    <property type="entry name" value="Zinc_ribbon_dom"/>
</dbReference>
<evidence type="ECO:0000313" key="5">
    <source>
        <dbReference type="Proteomes" id="UP000245412"/>
    </source>
</evidence>
<dbReference type="EMBL" id="QGGY01000002">
    <property type="protein sequence ID" value="PWJ78322.1"/>
    <property type="molecule type" value="Genomic_DNA"/>
</dbReference>
<sequence length="293" mass="32958">MFCTRCGMKCRDDARFCPRCGKQLISRTGNIKTDPVHDVGYSADMEARRGTAGVNDENEALDEEATLLIGSGQQRYRKLTGEPDEAAGYTGREYARRELETGGNTYEEESSRRGRGSDAEYYDSQRQGRAGAHVRNEKKHHTVRNVLIILALVLAAVGASGGYFVYMAVQPRHVLDTFLAAVEAGEWSEALDCIEWEGQEGMSREEFEGYLNSRAEEIQQWSSSTKVRCKEEDRGDGETSVTVMISKKGMQLAAPERELQMVRSEERQLFFFRSWKLTPQSAALLLGNGEYDY</sequence>
<feature type="compositionally biased region" description="Basic and acidic residues" evidence="1">
    <location>
        <begin position="109"/>
        <end position="118"/>
    </location>
</feature>
<keyword evidence="5" id="KW-1185">Reference proteome</keyword>
<feature type="transmembrane region" description="Helical" evidence="2">
    <location>
        <begin position="146"/>
        <end position="169"/>
    </location>
</feature>
<accession>A0AB73T939</accession>
<evidence type="ECO:0000256" key="2">
    <source>
        <dbReference type="SAM" id="Phobius"/>
    </source>
</evidence>
<comment type="caution">
    <text evidence="4">The sequence shown here is derived from an EMBL/GenBank/DDBJ whole genome shotgun (WGS) entry which is preliminary data.</text>
</comment>
<dbReference type="Pfam" id="PF13240">
    <property type="entry name" value="Zn_Ribbon_1"/>
    <property type="match status" value="1"/>
</dbReference>